<organism evidence="2">
    <name type="scientific">uncultured Sulfurovum sp</name>
    <dbReference type="NCBI Taxonomy" id="269237"/>
    <lineage>
        <taxon>Bacteria</taxon>
        <taxon>Pseudomonadati</taxon>
        <taxon>Campylobacterota</taxon>
        <taxon>Epsilonproteobacteria</taxon>
        <taxon>Campylobacterales</taxon>
        <taxon>Sulfurovaceae</taxon>
        <taxon>Sulfurovum</taxon>
        <taxon>environmental samples</taxon>
    </lineage>
</organism>
<accession>A0A6S6SVR4</accession>
<keyword evidence="1" id="KW-0812">Transmembrane</keyword>
<keyword evidence="1" id="KW-1133">Transmembrane helix</keyword>
<keyword evidence="1" id="KW-0472">Membrane</keyword>
<name>A0A6S6SVR4_9BACT</name>
<evidence type="ECO:0000256" key="1">
    <source>
        <dbReference type="SAM" id="Phobius"/>
    </source>
</evidence>
<evidence type="ECO:0000313" key="2">
    <source>
        <dbReference type="EMBL" id="CAA6806661.1"/>
    </source>
</evidence>
<gene>
    <name evidence="2" type="ORF">HELGO_WM12447</name>
</gene>
<sequence>MHERISERILRPGLVAIMYLGTVTIPFRGAVENKKYPMISTGDIVLVSLVDSITYCRGTQWKEVKTNVDISNMLNSPLLQTVKELSNDEVLEECIARKLGAYAPPTMHDAIGIPSETKNIDRTQEEHHKATLENLNHLTEDEIKNLCKRFDIKYGKTKVIDLIPLLIPFLEQENQA</sequence>
<reference evidence="2" key="1">
    <citation type="submission" date="2020-01" db="EMBL/GenBank/DDBJ databases">
        <authorList>
            <person name="Meier V. D."/>
            <person name="Meier V D."/>
        </authorList>
    </citation>
    <scope>NUCLEOTIDE SEQUENCE</scope>
    <source>
        <strain evidence="2">HLG_WM_MAG_02</strain>
    </source>
</reference>
<protein>
    <submittedName>
        <fullName evidence="2">Uncharacterized protein</fullName>
    </submittedName>
</protein>
<proteinExistence type="predicted"/>
<feature type="transmembrane region" description="Helical" evidence="1">
    <location>
        <begin position="12"/>
        <end position="31"/>
    </location>
</feature>
<dbReference type="AlphaFoldDB" id="A0A6S6SVR4"/>
<dbReference type="EMBL" id="CACVAZ010000033">
    <property type="protein sequence ID" value="CAA6806661.1"/>
    <property type="molecule type" value="Genomic_DNA"/>
</dbReference>